<dbReference type="FunFam" id="1.20.1560.10:FF:000100">
    <property type="entry name" value="ABC transporter ATP-binding protein"/>
    <property type="match status" value="1"/>
</dbReference>
<keyword evidence="9 10" id="KW-0472">Membrane</keyword>
<organism evidence="13 14">
    <name type="scientific">Caenorhabditis bovis</name>
    <dbReference type="NCBI Taxonomy" id="2654633"/>
    <lineage>
        <taxon>Eukaryota</taxon>
        <taxon>Metazoa</taxon>
        <taxon>Ecdysozoa</taxon>
        <taxon>Nematoda</taxon>
        <taxon>Chromadorea</taxon>
        <taxon>Rhabditida</taxon>
        <taxon>Rhabditina</taxon>
        <taxon>Rhabditomorpha</taxon>
        <taxon>Rhabditoidea</taxon>
        <taxon>Rhabditidae</taxon>
        <taxon>Peloderinae</taxon>
        <taxon>Caenorhabditis</taxon>
    </lineage>
</organism>
<keyword evidence="5" id="KW-0677">Repeat</keyword>
<dbReference type="GO" id="GO:0140359">
    <property type="term" value="F:ABC-type transporter activity"/>
    <property type="evidence" value="ECO:0007669"/>
    <property type="project" value="InterPro"/>
</dbReference>
<dbReference type="PANTHER" id="PTHR24223:SF434">
    <property type="entry name" value="MULTIDRUG RESISTANCE PROTEIN MRP-7"/>
    <property type="match status" value="1"/>
</dbReference>
<feature type="transmembrane region" description="Helical" evidence="10">
    <location>
        <begin position="30"/>
        <end position="52"/>
    </location>
</feature>
<dbReference type="CDD" id="cd18603">
    <property type="entry name" value="ABC_6TM_MRP1_2_3_6_D2_like"/>
    <property type="match status" value="1"/>
</dbReference>
<feature type="transmembrane region" description="Helical" evidence="10">
    <location>
        <begin position="917"/>
        <end position="940"/>
    </location>
</feature>
<dbReference type="InterPro" id="IPR017871">
    <property type="entry name" value="ABC_transporter-like_CS"/>
</dbReference>
<dbReference type="CDD" id="cd18595">
    <property type="entry name" value="ABC_6TM_MRP1_2_3_6_D1_like"/>
    <property type="match status" value="1"/>
</dbReference>
<evidence type="ECO:0000256" key="7">
    <source>
        <dbReference type="ARBA" id="ARBA00022840"/>
    </source>
</evidence>
<feature type="transmembrane region" description="Helical" evidence="10">
    <location>
        <begin position="429"/>
        <end position="450"/>
    </location>
</feature>
<feature type="domain" description="ABC transporter" evidence="11">
    <location>
        <begin position="1251"/>
        <end position="1485"/>
    </location>
</feature>
<dbReference type="PROSITE" id="PS50929">
    <property type="entry name" value="ABC_TM1F"/>
    <property type="match status" value="2"/>
</dbReference>
<comment type="caution">
    <text evidence="13">The sequence shown here is derived from an EMBL/GenBank/DDBJ whole genome shotgun (WGS) entry which is preliminary data.</text>
</comment>
<feature type="domain" description="ABC transporter" evidence="11">
    <location>
        <begin position="606"/>
        <end position="832"/>
    </location>
</feature>
<feature type="transmembrane region" description="Helical" evidence="10">
    <location>
        <begin position="64"/>
        <end position="90"/>
    </location>
</feature>
<dbReference type="SUPFAM" id="SSF90123">
    <property type="entry name" value="ABC transporter transmembrane region"/>
    <property type="match status" value="2"/>
</dbReference>
<evidence type="ECO:0000256" key="2">
    <source>
        <dbReference type="ARBA" id="ARBA00009726"/>
    </source>
</evidence>
<dbReference type="FunFam" id="3.40.50.300:FF:000074">
    <property type="entry name" value="Multidrug resistance-associated protein 5 isoform 1"/>
    <property type="match status" value="1"/>
</dbReference>
<feature type="transmembrane region" description="Helical" evidence="10">
    <location>
        <begin position="1046"/>
        <end position="1065"/>
    </location>
</feature>
<evidence type="ECO:0000259" key="11">
    <source>
        <dbReference type="PROSITE" id="PS50893"/>
    </source>
</evidence>
<gene>
    <name evidence="13" type="ORF">CBOVIS_LOCUS669</name>
</gene>
<dbReference type="InterPro" id="IPR027417">
    <property type="entry name" value="P-loop_NTPase"/>
</dbReference>
<dbReference type="InterPro" id="IPR050173">
    <property type="entry name" value="ABC_transporter_C-like"/>
</dbReference>
<dbReference type="OrthoDB" id="6500128at2759"/>
<evidence type="ECO:0000256" key="9">
    <source>
        <dbReference type="ARBA" id="ARBA00023136"/>
    </source>
</evidence>
<evidence type="ECO:0000313" key="14">
    <source>
        <dbReference type="Proteomes" id="UP000494206"/>
    </source>
</evidence>
<proteinExistence type="inferred from homology"/>
<evidence type="ECO:0000256" key="6">
    <source>
        <dbReference type="ARBA" id="ARBA00022741"/>
    </source>
</evidence>
<dbReference type="SMART" id="SM00382">
    <property type="entry name" value="AAA"/>
    <property type="match status" value="2"/>
</dbReference>
<dbReference type="PANTHER" id="PTHR24223">
    <property type="entry name" value="ATP-BINDING CASSETTE SUB-FAMILY C"/>
    <property type="match status" value="1"/>
</dbReference>
<evidence type="ECO:0000256" key="3">
    <source>
        <dbReference type="ARBA" id="ARBA00022448"/>
    </source>
</evidence>
<dbReference type="Gene3D" id="1.20.1560.10">
    <property type="entry name" value="ABC transporter type 1, transmembrane domain"/>
    <property type="match status" value="2"/>
</dbReference>
<keyword evidence="4 10" id="KW-0812">Transmembrane</keyword>
<evidence type="ECO:0000256" key="4">
    <source>
        <dbReference type="ARBA" id="ARBA00022692"/>
    </source>
</evidence>
<dbReference type="Pfam" id="PF00664">
    <property type="entry name" value="ABC_membrane"/>
    <property type="match status" value="2"/>
</dbReference>
<feature type="transmembrane region" description="Helical" evidence="10">
    <location>
        <begin position="129"/>
        <end position="146"/>
    </location>
</feature>
<feature type="domain" description="ABC transmembrane type-1" evidence="12">
    <location>
        <begin position="289"/>
        <end position="571"/>
    </location>
</feature>
<dbReference type="FunFam" id="1.20.1560.10:FF:000081">
    <property type="entry name" value="Protein CBG24505"/>
    <property type="match status" value="1"/>
</dbReference>
<evidence type="ECO:0000256" key="1">
    <source>
        <dbReference type="ARBA" id="ARBA00004127"/>
    </source>
</evidence>
<keyword evidence="14" id="KW-1185">Reference proteome</keyword>
<name>A0A8S1E9W8_9PELO</name>
<evidence type="ECO:0000256" key="10">
    <source>
        <dbReference type="SAM" id="Phobius"/>
    </source>
</evidence>
<dbReference type="Pfam" id="PF00005">
    <property type="entry name" value="ABC_tran"/>
    <property type="match status" value="2"/>
</dbReference>
<keyword evidence="7" id="KW-0067">ATP-binding</keyword>
<dbReference type="InterPro" id="IPR011527">
    <property type="entry name" value="ABC1_TM_dom"/>
</dbReference>
<comment type="subcellular location">
    <subcellularLocation>
        <location evidence="1">Endomembrane system</location>
        <topology evidence="1">Multi-pass membrane protein</topology>
    </subcellularLocation>
</comment>
<dbReference type="FunFam" id="3.40.50.300:FF:001792">
    <property type="entry name" value="Putative abc transporter"/>
    <property type="match status" value="1"/>
</dbReference>
<evidence type="ECO:0000259" key="12">
    <source>
        <dbReference type="PROSITE" id="PS50929"/>
    </source>
</evidence>
<dbReference type="CDD" id="cd03244">
    <property type="entry name" value="ABCC_MRP_domain2"/>
    <property type="match status" value="1"/>
</dbReference>
<dbReference type="InterPro" id="IPR003439">
    <property type="entry name" value="ABC_transporter-like_ATP-bd"/>
</dbReference>
<keyword evidence="3" id="KW-0813">Transport</keyword>
<feature type="transmembrane region" description="Helical" evidence="10">
    <location>
        <begin position="406"/>
        <end position="423"/>
    </location>
</feature>
<accession>A0A8S1E9W8</accession>
<dbReference type="EMBL" id="CADEPM010000001">
    <property type="protein sequence ID" value="CAB3397221.1"/>
    <property type="molecule type" value="Genomic_DNA"/>
</dbReference>
<dbReference type="GO" id="GO:0005524">
    <property type="term" value="F:ATP binding"/>
    <property type="evidence" value="ECO:0007669"/>
    <property type="project" value="UniProtKB-KW"/>
</dbReference>
<dbReference type="SUPFAM" id="SSF52540">
    <property type="entry name" value="P-loop containing nucleoside triphosphate hydrolases"/>
    <property type="match status" value="2"/>
</dbReference>
<dbReference type="GO" id="GO:0016887">
    <property type="term" value="F:ATP hydrolysis activity"/>
    <property type="evidence" value="ECO:0007669"/>
    <property type="project" value="InterPro"/>
</dbReference>
<protein>
    <submittedName>
        <fullName evidence="13">Uncharacterized protein</fullName>
    </submittedName>
</protein>
<dbReference type="CDD" id="cd03250">
    <property type="entry name" value="ABCC_MRP_domain1"/>
    <property type="match status" value="1"/>
</dbReference>
<dbReference type="InterPro" id="IPR003593">
    <property type="entry name" value="AAA+_ATPase"/>
</dbReference>
<reference evidence="13 14" key="1">
    <citation type="submission" date="2020-04" db="EMBL/GenBank/DDBJ databases">
        <authorList>
            <person name="Laetsch R D."/>
            <person name="Stevens L."/>
            <person name="Kumar S."/>
            <person name="Blaxter L. M."/>
        </authorList>
    </citation>
    <scope>NUCLEOTIDE SEQUENCE [LARGE SCALE GENOMIC DNA]</scope>
</reference>
<evidence type="ECO:0000313" key="13">
    <source>
        <dbReference type="EMBL" id="CAB3397221.1"/>
    </source>
</evidence>
<sequence>MFPSFCGANEQHNTFETGLPNVSICVQHTLLVWLPTIFFVCSVPFLVSQCHLNAQRFARLPISFIFVFKIMLSAFLAINSLCVWCYVLFSSQSFPGAYYVYPACLLLVYTATTLLHFVRLRCGLVSSGVQHITALIFLITGAPEFYQWVRSGNESNQVLDSFLCIAYLSYYPALFVYTFLLSFADPRAEKHADGQSPELQSSFLNRLTLWWFNRVPWIGAQRNLELEDVFELNDRSKSEHLNELWETFWEPKRQKYIHDKSIWSKNQGKPVEQPSVVATLFRMFRWEFLLASILKFTSDTMQFASPFLLHELLSFVSSPNAPFWKGAALSILMFASSETRSLLLNSYFYIMFRMGIKIQTALTAAVYKKTLCISNSARRDKTAGEIVNLMAIDVERFQMITPQIQQLWSCPYQITFALVYLFITLGYSAVPGVIIMIIFVPMNIISSMIVRKWQMEQMKLKDERTKMVNEVLNGMKVVKLYAWEIPMEEHIENIRKKELRLIKKAAIVRNTLDSFNTASPFLVALFSFGTFVLSNPKHLLTPQIAFVSLTLFNQLRSPMTMIALLINQIVQAVVSNKRLKDFLVADEIDDKCVERNSNIDRNPDVIKMEDLTASWDGDSQGHATLEDINLKASRKALVAVVGKVGSGKSSLLQAMLGEMGKLKGRIGLSGKVAYVPQQPWIQNMTLKDNIVFGKPFDRKKYDEVLYACALKADIKILPAGDQTEIGEKGINLSGGQKARVSLARAVYQNLDVYLLDDPLSAVDAHVGRHIFEKVIGPNGLLREKTRILVTHGLTYTKFADEINVMDDGAIVETGTYNELIKKRGKFFEFVEEYKSSESQENESDEEFEEIIDEKDYMNSEDVSLTIANELNDRVKTPELTTQLSSISSPEKTTAIDNKLIKKEDVSYGKVKLRTYQLYVKAATYHLSILFNMFFVFYMIFQTLRSFWLSAWSDDYDPDDPSPNPMAVGWRLGVYGVIGVGEASCFFLALFTLVFTGQRASKNLHSPLIHNLMRSPMSFYDTTPLGRILNRCAKDIETIDMLLPMNFRYLVMCVLQVIFTLIVIIISTPLFAVVIVPISVVYLIFLKFYVPTSRQLKRLESVYRSPIYSHFGETIQGVATIRAFEKVSEFRTHSGNIVDRFIRCKYSNVVSNRWLAVRLELVGNIIIFFAAIFAVLSKEFGWISSPGVVGVSISYALNVTEVLNFAVRQVSEVEANIVAVERVDEYTKTPNEAAWRIDETAPDKSWPQNGVVKFDQYSTRYREGLDLVLRGISADVKAGEKIGIVGRTGAGKSSFALALFRMIEPAGGRILIDGVDVSKIGLHNLRSSITIIPQDPVLFSGSLRFNLDPFGQYTDENIWTALELAHLKSFASSLSGGLSYSISEAGENLSVGQRQLVALARALLRHTKVLVLDEATAAVDVTTDALIQETIRSEFKDCTVFTIAHRLNTIMDYDRIMVLDKGQILEFDSPDALMADKNSAFAKMVADSQQEQEK</sequence>
<dbReference type="GO" id="GO:0012505">
    <property type="term" value="C:endomembrane system"/>
    <property type="evidence" value="ECO:0007669"/>
    <property type="project" value="UniProtKB-SubCell"/>
</dbReference>
<dbReference type="Proteomes" id="UP000494206">
    <property type="component" value="Unassembled WGS sequence"/>
</dbReference>
<feature type="transmembrane region" description="Helical" evidence="10">
    <location>
        <begin position="96"/>
        <end position="117"/>
    </location>
</feature>
<feature type="transmembrane region" description="Helical" evidence="10">
    <location>
        <begin position="971"/>
        <end position="994"/>
    </location>
</feature>
<dbReference type="PROSITE" id="PS00211">
    <property type="entry name" value="ABC_TRANSPORTER_1"/>
    <property type="match status" value="2"/>
</dbReference>
<keyword evidence="6" id="KW-0547">Nucleotide-binding</keyword>
<dbReference type="Gene3D" id="3.40.50.300">
    <property type="entry name" value="P-loop containing nucleotide triphosphate hydrolases"/>
    <property type="match status" value="2"/>
</dbReference>
<dbReference type="PROSITE" id="PS50893">
    <property type="entry name" value="ABC_TRANSPORTER_2"/>
    <property type="match status" value="2"/>
</dbReference>
<feature type="domain" description="ABC transmembrane type-1" evidence="12">
    <location>
        <begin position="933"/>
        <end position="1214"/>
    </location>
</feature>
<feature type="transmembrane region" description="Helical" evidence="10">
    <location>
        <begin position="1071"/>
        <end position="1089"/>
    </location>
</feature>
<evidence type="ECO:0000256" key="5">
    <source>
        <dbReference type="ARBA" id="ARBA00022737"/>
    </source>
</evidence>
<evidence type="ECO:0000256" key="8">
    <source>
        <dbReference type="ARBA" id="ARBA00022989"/>
    </source>
</evidence>
<feature type="transmembrane region" description="Helical" evidence="10">
    <location>
        <begin position="158"/>
        <end position="180"/>
    </location>
</feature>
<dbReference type="GO" id="GO:0016020">
    <property type="term" value="C:membrane"/>
    <property type="evidence" value="ECO:0007669"/>
    <property type="project" value="InterPro"/>
</dbReference>
<comment type="similarity">
    <text evidence="2">Belongs to the ABC transporter superfamily. ABCC family. Conjugate transporter (TC 3.A.1.208) subfamily.</text>
</comment>
<dbReference type="InterPro" id="IPR036640">
    <property type="entry name" value="ABC1_TM_sf"/>
</dbReference>
<keyword evidence="8 10" id="KW-1133">Transmembrane helix</keyword>
<feature type="transmembrane region" description="Helical" evidence="10">
    <location>
        <begin position="1154"/>
        <end position="1175"/>
    </location>
</feature>